<protein>
    <recommendedName>
        <fullName evidence="7">SHSP domain-containing protein</fullName>
    </recommendedName>
</protein>
<dbReference type="Gene3D" id="2.60.40.790">
    <property type="match status" value="1"/>
</dbReference>
<dbReference type="Proteomes" id="UP001187192">
    <property type="component" value="Unassembled WGS sequence"/>
</dbReference>
<feature type="region of interest" description="Disordered" evidence="6">
    <location>
        <begin position="501"/>
        <end position="523"/>
    </location>
</feature>
<comment type="caution">
    <text evidence="8">The sequence shown here is derived from an EMBL/GenBank/DDBJ whole genome shotgun (WGS) entry which is preliminary data.</text>
</comment>
<sequence length="607" mass="67819">MELELGLKITKTRDDLTSTTNFRMAKDPSSPIFMTRETETKFILTAHLKGFGREHIGVKINEDGTEIAISCEKPVQEMVMSGWMVHKKEVKLKGFIRVFWIPEGVVLDRIKAKVNEQESVLTIVMPKSVRGIRGVGIEEVKEEEVVNEGRNEIATTNADHTSVGKVQGSGQTMRKKANKERSKKETSAHKAKEKDDVGDKIKEPNIKSRHEKGGVSGEGANRQGLKATRSEVGESSKKGDGITGSTKKGEKKPNIANKKESDSSVDTKDKADDEGKLEITQAFTDHSRPSLKEDDEEAEWYEEKTSPAQTPEDVEATKQTYKEAATTEHKEVKIEKEKNPEKNNTHNSSFQILERNDTKDGTMRVESELQEDIGEIEGLRKSQPDYAPAADHHHDDEEARDGEENIEEEEPKKGKESHGQGEEDNEKDSPNNVEKDRSEEVSQQKNKKRSSRKMKICTPCVVVGVLSGPGCSGRPGRVGRLGHRVDRGATVPVRAGDRRVVVSGGTGPRPPSAAKEEGWSERPMPDLVLPPGERCSEHCTVRAHDLFPREQRRCSAKEPVLGERMALNIAEYCRRQYFVFGEYVDINTVLSFINSYLDHNFKLSQSP</sequence>
<feature type="compositionally biased region" description="Basic and acidic residues" evidence="6">
    <location>
        <begin position="514"/>
        <end position="523"/>
    </location>
</feature>
<dbReference type="GO" id="GO:0006952">
    <property type="term" value="P:defense response"/>
    <property type="evidence" value="ECO:0007669"/>
    <property type="project" value="UniProtKB-KW"/>
</dbReference>
<feature type="compositionally biased region" description="Basic and acidic residues" evidence="6">
    <location>
        <begin position="228"/>
        <end position="240"/>
    </location>
</feature>
<feature type="compositionally biased region" description="Basic and acidic residues" evidence="6">
    <location>
        <begin position="354"/>
        <end position="367"/>
    </location>
</feature>
<evidence type="ECO:0000256" key="3">
    <source>
        <dbReference type="ARBA" id="ARBA00022821"/>
    </source>
</evidence>
<dbReference type="PROSITE" id="PS01031">
    <property type="entry name" value="SHSP"/>
    <property type="match status" value="1"/>
</dbReference>
<dbReference type="EMBL" id="BTGU01000028">
    <property type="protein sequence ID" value="GMN48488.1"/>
    <property type="molecule type" value="Genomic_DNA"/>
</dbReference>
<keyword evidence="9" id="KW-1185">Reference proteome</keyword>
<feature type="compositionally biased region" description="Acidic residues" evidence="6">
    <location>
        <begin position="398"/>
        <end position="409"/>
    </location>
</feature>
<dbReference type="Pfam" id="PF00011">
    <property type="entry name" value="HSP20"/>
    <property type="match status" value="1"/>
</dbReference>
<dbReference type="SUPFAM" id="SSF49764">
    <property type="entry name" value="HSP20-like chaperones"/>
    <property type="match status" value="1"/>
</dbReference>
<evidence type="ECO:0000313" key="8">
    <source>
        <dbReference type="EMBL" id="GMN48488.1"/>
    </source>
</evidence>
<feature type="compositionally biased region" description="Basic and acidic residues" evidence="6">
    <location>
        <begin position="179"/>
        <end position="213"/>
    </location>
</feature>
<proteinExistence type="inferred from homology"/>
<evidence type="ECO:0000313" key="9">
    <source>
        <dbReference type="Proteomes" id="UP001187192"/>
    </source>
</evidence>
<feature type="region of interest" description="Disordered" evidence="6">
    <location>
        <begin position="145"/>
        <end position="453"/>
    </location>
</feature>
<dbReference type="InterPro" id="IPR008978">
    <property type="entry name" value="HSP20-like_chaperone"/>
</dbReference>
<keyword evidence="2" id="KW-1003">Cell membrane</keyword>
<evidence type="ECO:0000256" key="5">
    <source>
        <dbReference type="RuleBase" id="RU003616"/>
    </source>
</evidence>
<feature type="compositionally biased region" description="Basic and acidic residues" evidence="6">
    <location>
        <begin position="325"/>
        <end position="344"/>
    </location>
</feature>
<feature type="compositionally biased region" description="Basic and acidic residues" evidence="6">
    <location>
        <begin position="410"/>
        <end position="442"/>
    </location>
</feature>
<evidence type="ECO:0000256" key="1">
    <source>
        <dbReference type="ARBA" id="ARBA00004162"/>
    </source>
</evidence>
<dbReference type="PANTHER" id="PTHR43670">
    <property type="entry name" value="HEAT SHOCK PROTEIN 26"/>
    <property type="match status" value="1"/>
</dbReference>
<keyword evidence="3" id="KW-0611">Plant defense</keyword>
<evidence type="ECO:0000259" key="7">
    <source>
        <dbReference type="PROSITE" id="PS01031"/>
    </source>
</evidence>
<dbReference type="AlphaFoldDB" id="A0AA88D768"/>
<dbReference type="InterPro" id="IPR002068">
    <property type="entry name" value="A-crystallin/Hsp20_dom"/>
</dbReference>
<dbReference type="CDD" id="cd06464">
    <property type="entry name" value="ACD_sHsps-like"/>
    <property type="match status" value="1"/>
</dbReference>
<organism evidence="8 9">
    <name type="scientific">Ficus carica</name>
    <name type="common">Common fig</name>
    <dbReference type="NCBI Taxonomy" id="3494"/>
    <lineage>
        <taxon>Eukaryota</taxon>
        <taxon>Viridiplantae</taxon>
        <taxon>Streptophyta</taxon>
        <taxon>Embryophyta</taxon>
        <taxon>Tracheophyta</taxon>
        <taxon>Spermatophyta</taxon>
        <taxon>Magnoliopsida</taxon>
        <taxon>eudicotyledons</taxon>
        <taxon>Gunneridae</taxon>
        <taxon>Pentapetalae</taxon>
        <taxon>rosids</taxon>
        <taxon>fabids</taxon>
        <taxon>Rosales</taxon>
        <taxon>Moraceae</taxon>
        <taxon>Ficeae</taxon>
        <taxon>Ficus</taxon>
    </lineage>
</organism>
<evidence type="ECO:0000256" key="6">
    <source>
        <dbReference type="SAM" id="MobiDB-lite"/>
    </source>
</evidence>
<evidence type="ECO:0000256" key="4">
    <source>
        <dbReference type="PROSITE-ProRule" id="PRU00285"/>
    </source>
</evidence>
<reference evidence="8" key="1">
    <citation type="submission" date="2023-07" db="EMBL/GenBank/DDBJ databases">
        <title>draft genome sequence of fig (Ficus carica).</title>
        <authorList>
            <person name="Takahashi T."/>
            <person name="Nishimura K."/>
        </authorList>
    </citation>
    <scope>NUCLEOTIDE SEQUENCE</scope>
</reference>
<feature type="compositionally biased region" description="Basic and acidic residues" evidence="6">
    <location>
        <begin position="247"/>
        <end position="277"/>
    </location>
</feature>
<comment type="subcellular location">
    <subcellularLocation>
        <location evidence="1">Cell membrane</location>
        <topology evidence="1">Single-pass membrane protein</topology>
    </subcellularLocation>
</comment>
<evidence type="ECO:0000256" key="2">
    <source>
        <dbReference type="ARBA" id="ARBA00022475"/>
    </source>
</evidence>
<dbReference type="GO" id="GO:0034605">
    <property type="term" value="P:cellular response to heat"/>
    <property type="evidence" value="ECO:0007669"/>
    <property type="project" value="TreeGrafter"/>
</dbReference>
<comment type="similarity">
    <text evidence="4 5">Belongs to the small heat shock protein (HSP20) family.</text>
</comment>
<accession>A0AA88D768</accession>
<gene>
    <name evidence="8" type="ORF">TIFTF001_017658</name>
</gene>
<dbReference type="GO" id="GO:0005886">
    <property type="term" value="C:plasma membrane"/>
    <property type="evidence" value="ECO:0007669"/>
    <property type="project" value="UniProtKB-SubCell"/>
</dbReference>
<feature type="domain" description="SHSP" evidence="7">
    <location>
        <begin position="23"/>
        <end position="143"/>
    </location>
</feature>
<keyword evidence="2" id="KW-0472">Membrane</keyword>
<dbReference type="PANTHER" id="PTHR43670:SF34">
    <property type="entry name" value="HSP20-LIKE CHAPERONES SUPERFAMILY PROTEIN"/>
    <property type="match status" value="1"/>
</dbReference>
<name>A0AA88D768_FICCA</name>